<evidence type="ECO:0000256" key="1">
    <source>
        <dbReference type="ARBA" id="ARBA00001936"/>
    </source>
</evidence>
<proteinExistence type="inferred from homology"/>
<dbReference type="OrthoDB" id="2139606at2759"/>
<accession>A0A3L6T9K9</accession>
<keyword evidence="9" id="KW-1133">Transmembrane helix</keyword>
<dbReference type="STRING" id="4540.A0A3L6T9K9"/>
<feature type="region of interest" description="Disordered" evidence="15">
    <location>
        <begin position="68"/>
        <end position="98"/>
    </location>
</feature>
<comment type="cofactor">
    <cofactor evidence="1">
        <name>Mn(2+)</name>
        <dbReference type="ChEBI" id="CHEBI:29035"/>
    </cofactor>
</comment>
<organism evidence="17 18">
    <name type="scientific">Panicum miliaceum</name>
    <name type="common">Proso millet</name>
    <name type="synonym">Broomcorn millet</name>
    <dbReference type="NCBI Taxonomy" id="4540"/>
    <lineage>
        <taxon>Eukaryota</taxon>
        <taxon>Viridiplantae</taxon>
        <taxon>Streptophyta</taxon>
        <taxon>Embryophyta</taxon>
        <taxon>Tracheophyta</taxon>
        <taxon>Spermatophyta</taxon>
        <taxon>Magnoliopsida</taxon>
        <taxon>Liliopsida</taxon>
        <taxon>Poales</taxon>
        <taxon>Poaceae</taxon>
        <taxon>PACMAD clade</taxon>
        <taxon>Panicoideae</taxon>
        <taxon>Panicodae</taxon>
        <taxon>Paniceae</taxon>
        <taxon>Panicinae</taxon>
        <taxon>Panicum</taxon>
        <taxon>Panicum sect. Panicum</taxon>
    </lineage>
</organism>
<evidence type="ECO:0000256" key="4">
    <source>
        <dbReference type="ARBA" id="ARBA00008661"/>
    </source>
</evidence>
<keyword evidence="13" id="KW-0464">Manganese</keyword>
<dbReference type="SUPFAM" id="SSF49899">
    <property type="entry name" value="Concanavalin A-like lectins/glucanases"/>
    <property type="match status" value="1"/>
</dbReference>
<dbReference type="CDD" id="cd00070">
    <property type="entry name" value="GLECT"/>
    <property type="match status" value="1"/>
</dbReference>
<feature type="domain" description="Galectin" evidence="16">
    <location>
        <begin position="173"/>
        <end position="383"/>
    </location>
</feature>
<dbReference type="AlphaFoldDB" id="A0A3L6T9K9"/>
<evidence type="ECO:0000256" key="3">
    <source>
        <dbReference type="ARBA" id="ARBA00004922"/>
    </source>
</evidence>
<evidence type="ECO:0000256" key="10">
    <source>
        <dbReference type="ARBA" id="ARBA00023034"/>
    </source>
</evidence>
<evidence type="ECO:0000256" key="13">
    <source>
        <dbReference type="ARBA" id="ARBA00023211"/>
    </source>
</evidence>
<dbReference type="PANTHER" id="PTHR11214:SF105">
    <property type="entry name" value="HEXOSYLTRANSFERASE"/>
    <property type="match status" value="1"/>
</dbReference>
<name>A0A3L6T9K9_PANMI</name>
<keyword evidence="11" id="KW-0472">Membrane</keyword>
<evidence type="ECO:0000256" key="7">
    <source>
        <dbReference type="ARBA" id="ARBA00022692"/>
    </source>
</evidence>
<evidence type="ECO:0000313" key="17">
    <source>
        <dbReference type="EMBL" id="RLN34975.1"/>
    </source>
</evidence>
<comment type="caution">
    <text evidence="17">The sequence shown here is derived from an EMBL/GenBank/DDBJ whole genome shotgun (WGS) entry which is preliminary data.</text>
</comment>
<evidence type="ECO:0000259" key="16">
    <source>
        <dbReference type="PROSITE" id="PS51304"/>
    </source>
</evidence>
<dbReference type="UniPathway" id="UPA00378"/>
<gene>
    <name evidence="17" type="ORF">C2845_PM03G22640</name>
</gene>
<dbReference type="InterPro" id="IPR013320">
    <property type="entry name" value="ConA-like_dom_sf"/>
</dbReference>
<evidence type="ECO:0000256" key="15">
    <source>
        <dbReference type="SAM" id="MobiDB-lite"/>
    </source>
</evidence>
<dbReference type="Proteomes" id="UP000275267">
    <property type="component" value="Unassembled WGS sequence"/>
</dbReference>
<dbReference type="FunFam" id="3.90.550.50:FF:000005">
    <property type="entry name" value="Hydroxyproline O-galactosyltransferase"/>
    <property type="match status" value="1"/>
</dbReference>
<evidence type="ECO:0000256" key="12">
    <source>
        <dbReference type="ARBA" id="ARBA00023180"/>
    </source>
</evidence>
<sequence length="666" mass="73839">MRRAAAAGAWGGGSFRRRAMEGLAAVLLFYALVVLALESPLVSTSLTGGAGAGGAAARKLYLSSGAVTTRSAPARPDKEPRPAAANVTDPSARGRERDRLSRFATGLDLRLLDTARSGALRGQIADAVAAGARVFAELEGLDADAPSSEGEAAPARCPQSIALSAEELRARDRVVELPCGLALGSHVTVAATPRAPHEERDPAIAVLRDGEAPAMVSQFMVELQGLRAVDGEDPPRVLHFNPRLRGDWSGRPVIEQNTCYRMNWGAAQRCEGWRSRPDEETVDGLVKCEKWIRDDDEWSEESKAAWWLNRLIGQKKEVNFDWPYPFVEGRLFVLTLSAGLEGYHVSVDGRHVTSLPYRTGFVLEDATGLFLNGDLDVHSVFAGSLPTTHPSFAPQNYLDFSTVWQAPPLPDEPAEIFIGIMSSANHFAERMGVRKTWMSSVRKSPNLVARFFVALHGRKEVNVELKKEAEFFGDIVFVPFLDNYDLVVMKTLAICKYGVNVVSAKYVMKCDDDTFVRLDSVVAEIKKVPSGRSLYIGSMNIQHKPLRHGKWAVTYEEWPEEVYPAYANGPGYVLSSDIAHFIMSEFTKQGLKLFKMEDVSMGLWVEQFNRTIPVEYIHSAKFCPYGCIDDYYTAHYQSPRLMLCMWEKLLEGRPGCCNRLYNESSW</sequence>
<dbReference type="Pfam" id="PF00337">
    <property type="entry name" value="Gal-bind_lectin"/>
    <property type="match status" value="1"/>
</dbReference>
<dbReference type="SMART" id="SM00908">
    <property type="entry name" value="Gal-bind_lectin"/>
    <property type="match status" value="1"/>
</dbReference>
<dbReference type="Gene3D" id="3.90.550.50">
    <property type="match status" value="1"/>
</dbReference>
<keyword evidence="6" id="KW-0808">Transferase</keyword>
<evidence type="ECO:0000256" key="6">
    <source>
        <dbReference type="ARBA" id="ARBA00022679"/>
    </source>
</evidence>
<keyword evidence="7" id="KW-0812">Transmembrane</keyword>
<keyword evidence="5" id="KW-0328">Glycosyltransferase</keyword>
<dbReference type="PANTHER" id="PTHR11214">
    <property type="entry name" value="BETA-1,3-N-ACETYLGLUCOSAMINYLTRANSFERASE"/>
    <property type="match status" value="1"/>
</dbReference>
<dbReference type="EMBL" id="PQIB02000002">
    <property type="protein sequence ID" value="RLN34975.1"/>
    <property type="molecule type" value="Genomic_DNA"/>
</dbReference>
<keyword evidence="10" id="KW-0333">Golgi apparatus</keyword>
<comment type="function">
    <text evidence="14">Possesses hydroxyproline O-galactosyltransferase activity. Transfers galactose from UDP-galactose to hydroxyproline residues in the arabinogalactan proteins (AGPs). Is specific for AGPs containing non-contiguous peptidyl hydroxyproline residues. Utilizes UDP-galactose solely as sugar donor. The addition of galactose onto the peptidyl hydroxyproline residues in AGP core proteins represents the first committed step in arabinogalactan polysaccharide addition. AGP glycans play essential roles in both vegetative and reproductive plant growth.</text>
</comment>
<evidence type="ECO:0000313" key="18">
    <source>
        <dbReference type="Proteomes" id="UP000275267"/>
    </source>
</evidence>
<keyword evidence="12" id="KW-0325">Glycoprotein</keyword>
<protein>
    <submittedName>
        <fullName evidence="17">Beta-1,3-galactosyltransferase 19</fullName>
    </submittedName>
</protein>
<keyword evidence="8" id="KW-0735">Signal-anchor</keyword>
<dbReference type="Gene3D" id="2.60.120.200">
    <property type="match status" value="1"/>
</dbReference>
<dbReference type="Pfam" id="PF01762">
    <property type="entry name" value="Galactosyl_T"/>
    <property type="match status" value="1"/>
</dbReference>
<dbReference type="GO" id="GO:0000139">
    <property type="term" value="C:Golgi membrane"/>
    <property type="evidence" value="ECO:0007669"/>
    <property type="project" value="UniProtKB-SubCell"/>
</dbReference>
<comment type="subcellular location">
    <subcellularLocation>
        <location evidence="2">Golgi apparatus membrane</location>
        <topology evidence="2">Single-pass type II membrane protein</topology>
    </subcellularLocation>
</comment>
<dbReference type="GO" id="GO:0010405">
    <property type="term" value="P:arabinogalactan protein metabolic process"/>
    <property type="evidence" value="ECO:0007669"/>
    <property type="project" value="UniProtKB-ARBA"/>
</dbReference>
<reference evidence="18" key="1">
    <citation type="journal article" date="2019" name="Nat. Commun.">
        <title>The genome of broomcorn millet.</title>
        <authorList>
            <person name="Zou C."/>
            <person name="Miki D."/>
            <person name="Li D."/>
            <person name="Tang Q."/>
            <person name="Xiao L."/>
            <person name="Rajput S."/>
            <person name="Deng P."/>
            <person name="Jia W."/>
            <person name="Huang R."/>
            <person name="Zhang M."/>
            <person name="Sun Y."/>
            <person name="Hu J."/>
            <person name="Fu X."/>
            <person name="Schnable P.S."/>
            <person name="Li F."/>
            <person name="Zhang H."/>
            <person name="Feng B."/>
            <person name="Zhu X."/>
            <person name="Liu R."/>
            <person name="Schnable J.C."/>
            <person name="Zhu J.-K."/>
            <person name="Zhang H."/>
        </authorList>
    </citation>
    <scope>NUCLEOTIDE SEQUENCE [LARGE SCALE GENOMIC DNA]</scope>
</reference>
<evidence type="ECO:0000256" key="5">
    <source>
        <dbReference type="ARBA" id="ARBA00022676"/>
    </source>
</evidence>
<dbReference type="InterPro" id="IPR002659">
    <property type="entry name" value="Glyco_trans_31"/>
</dbReference>
<dbReference type="FunFam" id="2.60.120.200:FF:000199">
    <property type="entry name" value="Hydroxyproline O-galactosyltransferase GALT4"/>
    <property type="match status" value="1"/>
</dbReference>
<dbReference type="GO" id="GO:0030246">
    <property type="term" value="F:carbohydrate binding"/>
    <property type="evidence" value="ECO:0007669"/>
    <property type="project" value="InterPro"/>
</dbReference>
<evidence type="ECO:0000256" key="9">
    <source>
        <dbReference type="ARBA" id="ARBA00022989"/>
    </source>
</evidence>
<comment type="pathway">
    <text evidence="3">Protein modification; protein glycosylation.</text>
</comment>
<evidence type="ECO:0000256" key="14">
    <source>
        <dbReference type="ARBA" id="ARBA00059439"/>
    </source>
</evidence>
<evidence type="ECO:0000256" key="11">
    <source>
        <dbReference type="ARBA" id="ARBA00023136"/>
    </source>
</evidence>
<comment type="similarity">
    <text evidence="4">Belongs to the glycosyltransferase 31 family.</text>
</comment>
<dbReference type="InterPro" id="IPR001079">
    <property type="entry name" value="Galectin_CRD"/>
</dbReference>
<evidence type="ECO:0000256" key="8">
    <source>
        <dbReference type="ARBA" id="ARBA00022968"/>
    </source>
</evidence>
<dbReference type="GO" id="GO:1990714">
    <property type="term" value="F:hydroxyproline O-galactosyltransferase activity"/>
    <property type="evidence" value="ECO:0007669"/>
    <property type="project" value="TreeGrafter"/>
</dbReference>
<dbReference type="PROSITE" id="PS51304">
    <property type="entry name" value="GALECTIN"/>
    <property type="match status" value="1"/>
</dbReference>
<keyword evidence="18" id="KW-1185">Reference proteome</keyword>
<dbReference type="FunFam" id="2.60.120.200:FF:000071">
    <property type="entry name" value="Hydroxyproline O-galactosyltransferase GALT2"/>
    <property type="match status" value="1"/>
</dbReference>
<evidence type="ECO:0000256" key="2">
    <source>
        <dbReference type="ARBA" id="ARBA00004323"/>
    </source>
</evidence>